<sequence length="390" mass="41304">MPAFSRLFSEGFRVFFLAAGLYGLFTGLVWTFYIAGDDPGLGDAPSLWHAHEMIFGYATAAIGGFFLTAVPNWTGAPGARHGFIALAAGLWFLGRLAVWYAMALPPVLVAVVDLAFLPVLALKILSQLIKRPKPQNLMFLIFLGYLWSANLSVHLDWIGLEVGDASSGLRAGLITLCALIAVLGGRITPAFTRNAMKRAGEPEAKWPVSRPVLERAGLILAIVLPALVPSDLSQTGTSVVAIAFGVVLALRLAGWAGLWCLSQPILLSLHVALAMLALGMVAWGLSGFDLMPELVGVHLLGIGGVGGMTLAVMSRAALGHSGRPLVASRPMAWGYGLIAMAALMRWFGTGVADFYGPAMLATGVLWVAAFALYLTSMWPALTQPRVGRPG</sequence>
<reference evidence="2" key="1">
    <citation type="submission" date="2020-02" db="EMBL/GenBank/DDBJ databases">
        <title>Delineation of the pyrene-degrading pathway in Roseobacter clade bacteria by genomic analysis.</title>
        <authorList>
            <person name="Zhou H."/>
            <person name="Wang H."/>
        </authorList>
    </citation>
    <scope>NUCLEOTIDE SEQUENCE</scope>
    <source>
        <strain evidence="2">PrR005</strain>
    </source>
</reference>
<accession>A0A6B2NS90</accession>
<feature type="transmembrane region" description="Helical" evidence="1">
    <location>
        <begin position="107"/>
        <end position="125"/>
    </location>
</feature>
<feature type="transmembrane region" description="Helical" evidence="1">
    <location>
        <begin position="171"/>
        <end position="191"/>
    </location>
</feature>
<gene>
    <name evidence="2" type="ORF">G0P99_18940</name>
</gene>
<feature type="transmembrane region" description="Helical" evidence="1">
    <location>
        <begin position="212"/>
        <end position="229"/>
    </location>
</feature>
<feature type="transmembrane region" description="Helical" evidence="1">
    <location>
        <begin position="354"/>
        <end position="375"/>
    </location>
</feature>
<dbReference type="AlphaFoldDB" id="A0A6B2NS90"/>
<organism evidence="2">
    <name type="scientific">Ruegeria sp. PrR005</name>
    <dbReference type="NCBI Taxonomy" id="2706882"/>
    <lineage>
        <taxon>Bacteria</taxon>
        <taxon>Pseudomonadati</taxon>
        <taxon>Pseudomonadota</taxon>
        <taxon>Alphaproteobacteria</taxon>
        <taxon>Rhodobacterales</taxon>
        <taxon>Roseobacteraceae</taxon>
        <taxon>Ruegeria</taxon>
    </lineage>
</organism>
<dbReference type="EMBL" id="JAAGOX010000053">
    <property type="protein sequence ID" value="NDW47026.1"/>
    <property type="molecule type" value="Genomic_DNA"/>
</dbReference>
<feature type="transmembrane region" description="Helical" evidence="1">
    <location>
        <begin position="330"/>
        <end position="348"/>
    </location>
</feature>
<feature type="transmembrane region" description="Helical" evidence="1">
    <location>
        <begin position="137"/>
        <end position="159"/>
    </location>
</feature>
<keyword evidence="1" id="KW-1133">Transmembrane helix</keyword>
<evidence type="ECO:0000256" key="1">
    <source>
        <dbReference type="SAM" id="Phobius"/>
    </source>
</evidence>
<keyword evidence="1" id="KW-0472">Membrane</keyword>
<feature type="transmembrane region" description="Helical" evidence="1">
    <location>
        <begin position="12"/>
        <end position="33"/>
    </location>
</feature>
<dbReference type="RefSeq" id="WP_164132046.1">
    <property type="nucleotide sequence ID" value="NZ_JAAGOX010000053.1"/>
</dbReference>
<feature type="transmembrane region" description="Helical" evidence="1">
    <location>
        <begin position="265"/>
        <end position="285"/>
    </location>
</feature>
<feature type="transmembrane region" description="Helical" evidence="1">
    <location>
        <begin position="82"/>
        <end position="101"/>
    </location>
</feature>
<dbReference type="InterPro" id="IPR010266">
    <property type="entry name" value="NnrS"/>
</dbReference>
<protein>
    <submittedName>
        <fullName evidence="2">NnrS family protein</fullName>
    </submittedName>
</protein>
<feature type="transmembrane region" description="Helical" evidence="1">
    <location>
        <begin position="53"/>
        <end position="70"/>
    </location>
</feature>
<feature type="transmembrane region" description="Helical" evidence="1">
    <location>
        <begin position="235"/>
        <end position="253"/>
    </location>
</feature>
<dbReference type="Pfam" id="PF05940">
    <property type="entry name" value="NnrS"/>
    <property type="match status" value="1"/>
</dbReference>
<proteinExistence type="predicted"/>
<feature type="transmembrane region" description="Helical" evidence="1">
    <location>
        <begin position="297"/>
        <end position="318"/>
    </location>
</feature>
<name>A0A6B2NS90_9RHOB</name>
<evidence type="ECO:0000313" key="2">
    <source>
        <dbReference type="EMBL" id="NDW47026.1"/>
    </source>
</evidence>
<comment type="caution">
    <text evidence="2">The sequence shown here is derived from an EMBL/GenBank/DDBJ whole genome shotgun (WGS) entry which is preliminary data.</text>
</comment>
<keyword evidence="1" id="KW-0812">Transmembrane</keyword>